<dbReference type="Gene3D" id="1.20.1080.10">
    <property type="entry name" value="Glycerol uptake facilitator protein"/>
    <property type="match status" value="1"/>
</dbReference>
<keyword evidence="6 8" id="KW-0472">Membrane</keyword>
<keyword evidence="3 7" id="KW-0813">Transport</keyword>
<gene>
    <name evidence="9" type="ORF">BGZ95_001081</name>
</gene>
<feature type="transmembrane region" description="Helical" evidence="8">
    <location>
        <begin position="259"/>
        <end position="276"/>
    </location>
</feature>
<dbReference type="Proteomes" id="UP001194580">
    <property type="component" value="Unassembled WGS sequence"/>
</dbReference>
<comment type="similarity">
    <text evidence="2 7">Belongs to the MIP/aquaporin (TC 1.A.8) family.</text>
</comment>
<feature type="non-terminal residue" evidence="9">
    <location>
        <position position="1"/>
    </location>
</feature>
<dbReference type="InterPro" id="IPR050363">
    <property type="entry name" value="MIP/Aquaporin"/>
</dbReference>
<dbReference type="SUPFAM" id="SSF81338">
    <property type="entry name" value="Aquaporin-like"/>
    <property type="match status" value="1"/>
</dbReference>
<name>A0AAD4H3Z7_9FUNG</name>
<evidence type="ECO:0008006" key="11">
    <source>
        <dbReference type="Google" id="ProtNLM"/>
    </source>
</evidence>
<feature type="transmembrane region" description="Helical" evidence="8">
    <location>
        <begin position="208"/>
        <end position="232"/>
    </location>
</feature>
<accession>A0AAD4H3Z7</accession>
<evidence type="ECO:0000256" key="5">
    <source>
        <dbReference type="ARBA" id="ARBA00022989"/>
    </source>
</evidence>
<comment type="caution">
    <text evidence="9">The sequence shown here is derived from an EMBL/GenBank/DDBJ whole genome shotgun (WGS) entry which is preliminary data.</text>
</comment>
<evidence type="ECO:0000313" key="10">
    <source>
        <dbReference type="Proteomes" id="UP001194580"/>
    </source>
</evidence>
<dbReference type="GO" id="GO:0015254">
    <property type="term" value="F:glycerol channel activity"/>
    <property type="evidence" value="ECO:0007669"/>
    <property type="project" value="TreeGrafter"/>
</dbReference>
<evidence type="ECO:0000256" key="6">
    <source>
        <dbReference type="ARBA" id="ARBA00023136"/>
    </source>
</evidence>
<dbReference type="PROSITE" id="PS00221">
    <property type="entry name" value="MIP"/>
    <property type="match status" value="1"/>
</dbReference>
<dbReference type="NCBIfam" id="TIGR00861">
    <property type="entry name" value="MIP"/>
    <property type="match status" value="1"/>
</dbReference>
<dbReference type="GO" id="GO:0015250">
    <property type="term" value="F:water channel activity"/>
    <property type="evidence" value="ECO:0007669"/>
    <property type="project" value="TreeGrafter"/>
</dbReference>
<proteinExistence type="inferred from homology"/>
<feature type="transmembrane region" description="Helical" evidence="8">
    <location>
        <begin position="91"/>
        <end position="112"/>
    </location>
</feature>
<feature type="transmembrane region" description="Helical" evidence="8">
    <location>
        <begin position="124"/>
        <end position="143"/>
    </location>
</feature>
<evidence type="ECO:0000313" key="9">
    <source>
        <dbReference type="EMBL" id="KAG0271160.1"/>
    </source>
</evidence>
<reference evidence="9" key="1">
    <citation type="journal article" date="2020" name="Fungal Divers.">
        <title>Resolving the Mortierellaceae phylogeny through synthesis of multi-gene phylogenetics and phylogenomics.</title>
        <authorList>
            <person name="Vandepol N."/>
            <person name="Liber J."/>
            <person name="Desiro A."/>
            <person name="Na H."/>
            <person name="Kennedy M."/>
            <person name="Barry K."/>
            <person name="Grigoriev I.V."/>
            <person name="Miller A.N."/>
            <person name="O'Donnell K."/>
            <person name="Stajich J.E."/>
            <person name="Bonito G."/>
        </authorList>
    </citation>
    <scope>NUCLEOTIDE SEQUENCE</scope>
    <source>
        <strain evidence="9">NRRL 28262</strain>
    </source>
</reference>
<dbReference type="EMBL" id="JAAAIL010001210">
    <property type="protein sequence ID" value="KAG0271160.1"/>
    <property type="molecule type" value="Genomic_DNA"/>
</dbReference>
<dbReference type="PRINTS" id="PR00783">
    <property type="entry name" value="MINTRINSICP"/>
</dbReference>
<dbReference type="Pfam" id="PF00230">
    <property type="entry name" value="MIP"/>
    <property type="match status" value="1"/>
</dbReference>
<evidence type="ECO:0000256" key="4">
    <source>
        <dbReference type="ARBA" id="ARBA00022692"/>
    </source>
</evidence>
<evidence type="ECO:0000256" key="3">
    <source>
        <dbReference type="ARBA" id="ARBA00022448"/>
    </source>
</evidence>
<comment type="subcellular location">
    <subcellularLocation>
        <location evidence="1">Membrane</location>
        <topology evidence="1">Multi-pass membrane protein</topology>
    </subcellularLocation>
</comment>
<keyword evidence="10" id="KW-1185">Reference proteome</keyword>
<evidence type="ECO:0000256" key="8">
    <source>
        <dbReference type="SAM" id="Phobius"/>
    </source>
</evidence>
<evidence type="ECO:0000256" key="1">
    <source>
        <dbReference type="ARBA" id="ARBA00004141"/>
    </source>
</evidence>
<keyword evidence="5 8" id="KW-1133">Transmembrane helix</keyword>
<dbReference type="PANTHER" id="PTHR43829:SF9">
    <property type="entry name" value="AQUAPORIN-9"/>
    <property type="match status" value="1"/>
</dbReference>
<dbReference type="InterPro" id="IPR023271">
    <property type="entry name" value="Aquaporin-like"/>
</dbReference>
<dbReference type="InterPro" id="IPR022357">
    <property type="entry name" value="MIP_CS"/>
</dbReference>
<evidence type="ECO:0000256" key="7">
    <source>
        <dbReference type="RuleBase" id="RU000477"/>
    </source>
</evidence>
<sequence>MSHNHNKFAEGLMESGQLGHFNTRDGPSFETPDDTSRWAVIRDKLRRAAAEFVGTAILTTFGFGAIAQLVLTSSSSWGAMCSTWGLSLTLAIYASGGISGAALNPAVTLALAIFRNFSWFDVPLYWAAQSAGAFAGALIIYLLNEPAIRLQTASDPNHTIGIFVTGLQTKDTSTAVAFFAEFLGTALLVFVILATSEGRGITPTDPKFQPVLIGMTLTAIGMGLGGQTGFALNPARDFAPRVFVAAVGWGTNAFSRQGYYFWVPVIAPFLGAIGGAL</sequence>
<dbReference type="InterPro" id="IPR000425">
    <property type="entry name" value="MIP"/>
</dbReference>
<protein>
    <recommendedName>
        <fullName evidence="11">Aquaporin</fullName>
    </recommendedName>
</protein>
<dbReference type="AlphaFoldDB" id="A0AAD4H3Z7"/>
<organism evidence="9 10">
    <name type="scientific">Linnemannia exigua</name>
    <dbReference type="NCBI Taxonomy" id="604196"/>
    <lineage>
        <taxon>Eukaryota</taxon>
        <taxon>Fungi</taxon>
        <taxon>Fungi incertae sedis</taxon>
        <taxon>Mucoromycota</taxon>
        <taxon>Mortierellomycotina</taxon>
        <taxon>Mortierellomycetes</taxon>
        <taxon>Mortierellales</taxon>
        <taxon>Mortierellaceae</taxon>
        <taxon>Linnemannia</taxon>
    </lineage>
</organism>
<dbReference type="GO" id="GO:0005886">
    <property type="term" value="C:plasma membrane"/>
    <property type="evidence" value="ECO:0007669"/>
    <property type="project" value="TreeGrafter"/>
</dbReference>
<dbReference type="CDD" id="cd00333">
    <property type="entry name" value="MIP"/>
    <property type="match status" value="1"/>
</dbReference>
<feature type="transmembrane region" description="Helical" evidence="8">
    <location>
        <begin position="52"/>
        <end position="71"/>
    </location>
</feature>
<dbReference type="PANTHER" id="PTHR43829">
    <property type="entry name" value="AQUAPORIN OR AQUAGLYCEROPORIN RELATED"/>
    <property type="match status" value="1"/>
</dbReference>
<feature type="transmembrane region" description="Helical" evidence="8">
    <location>
        <begin position="175"/>
        <end position="196"/>
    </location>
</feature>
<evidence type="ECO:0000256" key="2">
    <source>
        <dbReference type="ARBA" id="ARBA00006175"/>
    </source>
</evidence>
<keyword evidence="4 7" id="KW-0812">Transmembrane</keyword>